<name>A0A0L6UWK0_9BASI</name>
<evidence type="ECO:0000256" key="5">
    <source>
        <dbReference type="ARBA" id="ARBA00023242"/>
    </source>
</evidence>
<dbReference type="OrthoDB" id="336885at2759"/>
<dbReference type="Gene3D" id="3.60.21.60">
    <property type="match status" value="2"/>
</dbReference>
<evidence type="ECO:0000256" key="2">
    <source>
        <dbReference type="ARBA" id="ARBA00007299"/>
    </source>
</evidence>
<comment type="subcellular location">
    <subcellularLocation>
        <location evidence="1 6">Nucleus</location>
    </subcellularLocation>
</comment>
<dbReference type="PANTHER" id="PTHR23061:SF12">
    <property type="entry name" value="DNA POLYMERASE ALPHA SUBUNIT B"/>
    <property type="match status" value="1"/>
</dbReference>
<evidence type="ECO:0000256" key="3">
    <source>
        <dbReference type="ARBA" id="ARBA00018596"/>
    </source>
</evidence>
<reference evidence="10 11" key="1">
    <citation type="submission" date="2015-08" db="EMBL/GenBank/DDBJ databases">
        <title>Next Generation Sequencing and Analysis of the Genome of Puccinia sorghi L Schw, the Causal Agent of Maize Common Rust.</title>
        <authorList>
            <person name="Rochi L."/>
            <person name="Burguener G."/>
            <person name="Darino M."/>
            <person name="Turjanski A."/>
            <person name="Kreff E."/>
            <person name="Dieguez M.J."/>
            <person name="Sacco F."/>
        </authorList>
    </citation>
    <scope>NUCLEOTIDE SEQUENCE [LARGE SCALE GENOMIC DNA]</scope>
    <source>
        <strain evidence="10 11">RO10H11247</strain>
    </source>
</reference>
<dbReference type="InterPro" id="IPR007185">
    <property type="entry name" value="DNA_pol_a/d/e_bsu"/>
</dbReference>
<feature type="region of interest" description="Disordered" evidence="7">
    <location>
        <begin position="90"/>
        <end position="110"/>
    </location>
</feature>
<evidence type="ECO:0000256" key="4">
    <source>
        <dbReference type="ARBA" id="ARBA00022705"/>
    </source>
</evidence>
<dbReference type="STRING" id="27349.A0A0L6UWK0"/>
<comment type="similarity">
    <text evidence="2 6">Belongs to the DNA polymerase alpha subunit B family.</text>
</comment>
<feature type="domain" description="DNA polymerase alpha subunit B OB" evidence="9">
    <location>
        <begin position="206"/>
        <end position="321"/>
    </location>
</feature>
<protein>
    <recommendedName>
        <fullName evidence="3 6">DNA polymerase alpha subunit B</fullName>
    </recommendedName>
</protein>
<dbReference type="Pfam" id="PF04042">
    <property type="entry name" value="DNA_pol_E_B"/>
    <property type="match status" value="1"/>
</dbReference>
<dbReference type="VEuPathDB" id="FungiDB:VP01_33g4"/>
<keyword evidence="4 6" id="KW-0235">DNA replication</keyword>
<comment type="caution">
    <text evidence="10">The sequence shown here is derived from an EMBL/GenBank/DDBJ whole genome shotgun (WGS) entry which is preliminary data.</text>
</comment>
<evidence type="ECO:0000313" key="10">
    <source>
        <dbReference type="EMBL" id="KNZ52911.1"/>
    </source>
</evidence>
<evidence type="ECO:0000256" key="7">
    <source>
        <dbReference type="SAM" id="MobiDB-lite"/>
    </source>
</evidence>
<comment type="function">
    <text evidence="6">Accessory subunit of the DNA polymerase alpha complex (also known as the alpha DNA polymerase-primase complex) which plays an essential role in the initiation of DNA synthesis.</text>
</comment>
<keyword evidence="11" id="KW-1185">Reference proteome</keyword>
<sequence>MLSGVWIGRDATRPSQTTWDLESEKIFGGKTENSANMSRSDLTGAPPIKKTAKHLDELDFLTPNKASLRATGTPSSAHATATTVAAIRTPGTSAHRDLGAQKTPTSPFSPAVKPLVASSSATNNELTSSVAAGTRSLKPSELRITFLNRLERFKTVESLNLHLPSSSANTESSKPRALPLKFDFCKHKNPEKFHFRYMYEKLSDRSDVLDRQLEEGGVVLADWYEIEEWGDPSVISQEDIWAYGRICAETQEAKLSEQACWLETSRMLGHGRRVRLQWTSDLKVHGVGPKEQGIGLFPGAIVGLRGRNGGGTYFSVQEILSMPMAEPATTPPKTLLSYLPNPPTPISLVVACGPFTWDTDLDFLPFESFIDHLMQLRPDCVILLGPFIDANHPLIKTGNISHMPSAIFREKISSRLHKLVASSPRTHVILIPSPRDVLVSQVVYPQAALNIKDPELGLFGRNVLCLPNPALFTINEILLGINNVDVLMPLKKEELFLHANVVRLSDDELPEDDPNATNVISRACRHVMRQRSFYPLFPPAIGTGFDPINLDVTHLELLQHDTVVPDILILPTNFTAFAKVIDSNVVVNPRQLCKSRGTGTFAQLTIHDFNRQSIEQAIAQTCDHDDEELDHLLAERCRVDIVKL</sequence>
<evidence type="ECO:0000256" key="1">
    <source>
        <dbReference type="ARBA" id="ARBA00004123"/>
    </source>
</evidence>
<feature type="domain" description="DNA polymerase alpha/delta/epsilon subunit B" evidence="8">
    <location>
        <begin position="349"/>
        <end position="579"/>
    </location>
</feature>
<proteinExistence type="inferred from homology"/>
<gene>
    <name evidence="10" type="ORF">VP01_33g4</name>
</gene>
<dbReference type="AlphaFoldDB" id="A0A0L6UWK0"/>
<dbReference type="EMBL" id="LAVV01008391">
    <property type="protein sequence ID" value="KNZ52911.1"/>
    <property type="molecule type" value="Genomic_DNA"/>
</dbReference>
<dbReference type="GO" id="GO:0006270">
    <property type="term" value="P:DNA replication initiation"/>
    <property type="evidence" value="ECO:0007669"/>
    <property type="project" value="TreeGrafter"/>
</dbReference>
<dbReference type="GO" id="GO:0003677">
    <property type="term" value="F:DNA binding"/>
    <property type="evidence" value="ECO:0007669"/>
    <property type="project" value="InterPro"/>
</dbReference>
<accession>A0A0L6UWK0</accession>
<dbReference type="InterPro" id="IPR016722">
    <property type="entry name" value="DNA_pol_alpha_bsu"/>
</dbReference>
<evidence type="ECO:0000259" key="9">
    <source>
        <dbReference type="Pfam" id="PF22062"/>
    </source>
</evidence>
<dbReference type="PIRSF" id="PIRSF018300">
    <property type="entry name" value="DNA_pol_alph_2"/>
    <property type="match status" value="1"/>
</dbReference>
<dbReference type="Proteomes" id="UP000037035">
    <property type="component" value="Unassembled WGS sequence"/>
</dbReference>
<dbReference type="PANTHER" id="PTHR23061">
    <property type="entry name" value="DNA POLYMERASE 2 ALPHA 70 KDA SUBUNIT"/>
    <property type="match status" value="1"/>
</dbReference>
<dbReference type="InterPro" id="IPR054300">
    <property type="entry name" value="OB_DPOA2"/>
</dbReference>
<keyword evidence="5 6" id="KW-0539">Nucleus</keyword>
<evidence type="ECO:0000259" key="8">
    <source>
        <dbReference type="Pfam" id="PF04042"/>
    </source>
</evidence>
<organism evidence="10 11">
    <name type="scientific">Puccinia sorghi</name>
    <dbReference type="NCBI Taxonomy" id="27349"/>
    <lineage>
        <taxon>Eukaryota</taxon>
        <taxon>Fungi</taxon>
        <taxon>Dikarya</taxon>
        <taxon>Basidiomycota</taxon>
        <taxon>Pucciniomycotina</taxon>
        <taxon>Pucciniomycetes</taxon>
        <taxon>Pucciniales</taxon>
        <taxon>Pucciniaceae</taxon>
        <taxon>Puccinia</taxon>
    </lineage>
</organism>
<dbReference type="Pfam" id="PF22062">
    <property type="entry name" value="OB_DPOA2"/>
    <property type="match status" value="1"/>
</dbReference>
<evidence type="ECO:0000313" key="11">
    <source>
        <dbReference type="Proteomes" id="UP000037035"/>
    </source>
</evidence>
<dbReference type="GO" id="GO:0005658">
    <property type="term" value="C:alpha DNA polymerase:primase complex"/>
    <property type="evidence" value="ECO:0007669"/>
    <property type="project" value="TreeGrafter"/>
</dbReference>
<evidence type="ECO:0000256" key="6">
    <source>
        <dbReference type="PIRNR" id="PIRNR018300"/>
    </source>
</evidence>